<organism evidence="1">
    <name type="scientific">marine sediment metagenome</name>
    <dbReference type="NCBI Taxonomy" id="412755"/>
    <lineage>
        <taxon>unclassified sequences</taxon>
        <taxon>metagenomes</taxon>
        <taxon>ecological metagenomes</taxon>
    </lineage>
</organism>
<accession>A0A0F9UGG8</accession>
<gene>
    <name evidence="1" type="ORF">LCGC14_0609990</name>
</gene>
<evidence type="ECO:0000313" key="1">
    <source>
        <dbReference type="EMBL" id="KKN52718.1"/>
    </source>
</evidence>
<protein>
    <submittedName>
        <fullName evidence="1">Uncharacterized protein</fullName>
    </submittedName>
</protein>
<reference evidence="1" key="1">
    <citation type="journal article" date="2015" name="Nature">
        <title>Complex archaea that bridge the gap between prokaryotes and eukaryotes.</title>
        <authorList>
            <person name="Spang A."/>
            <person name="Saw J.H."/>
            <person name="Jorgensen S.L."/>
            <person name="Zaremba-Niedzwiedzka K."/>
            <person name="Martijn J."/>
            <person name="Lind A.E."/>
            <person name="van Eijk R."/>
            <person name="Schleper C."/>
            <person name="Guy L."/>
            <person name="Ettema T.J."/>
        </authorList>
    </citation>
    <scope>NUCLEOTIDE SEQUENCE</scope>
</reference>
<sequence>MRAIKPWTYNLRPNSFGPKRYPMGPAAIRKLVAQCQQDDDGVYRLEGTTFRMTINHVGERMLWK</sequence>
<dbReference type="AlphaFoldDB" id="A0A0F9UGG8"/>
<dbReference type="EMBL" id="LAZR01001008">
    <property type="protein sequence ID" value="KKN52718.1"/>
    <property type="molecule type" value="Genomic_DNA"/>
</dbReference>
<proteinExistence type="predicted"/>
<comment type="caution">
    <text evidence="1">The sequence shown here is derived from an EMBL/GenBank/DDBJ whole genome shotgun (WGS) entry which is preliminary data.</text>
</comment>
<name>A0A0F9UGG8_9ZZZZ</name>